<protein>
    <submittedName>
        <fullName evidence="2">Os05g0588550 protein</fullName>
    </submittedName>
</protein>
<evidence type="ECO:0000313" key="3">
    <source>
        <dbReference type="Proteomes" id="UP000059680"/>
    </source>
</evidence>
<evidence type="ECO:0000256" key="1">
    <source>
        <dbReference type="SAM" id="MobiDB-lite"/>
    </source>
</evidence>
<feature type="compositionally biased region" description="Acidic residues" evidence="1">
    <location>
        <begin position="54"/>
        <end position="81"/>
    </location>
</feature>
<accession>A0A0N7KLC1</accession>
<proteinExistence type="predicted"/>
<dbReference type="AlphaFoldDB" id="A0A0N7KLC1"/>
<reference evidence="2 3" key="2">
    <citation type="journal article" date="2013" name="Plant Cell Physiol.">
        <title>Rice Annotation Project Database (RAP-DB): an integrative and interactive database for rice genomics.</title>
        <authorList>
            <person name="Sakai H."/>
            <person name="Lee S.S."/>
            <person name="Tanaka T."/>
            <person name="Numa H."/>
            <person name="Kim J."/>
            <person name="Kawahara Y."/>
            <person name="Wakimoto H."/>
            <person name="Yang C.C."/>
            <person name="Iwamoto M."/>
            <person name="Abe T."/>
            <person name="Yamada Y."/>
            <person name="Muto A."/>
            <person name="Inokuchi H."/>
            <person name="Ikemura T."/>
            <person name="Matsumoto T."/>
            <person name="Sasaki T."/>
            <person name="Itoh T."/>
        </authorList>
    </citation>
    <scope>NUCLEOTIDE SEQUENCE [LARGE SCALE GENOMIC DNA]</scope>
    <source>
        <strain evidence="3">cv. Nipponbare</strain>
    </source>
</reference>
<dbReference type="EMBL" id="AP014961">
    <property type="protein sequence ID" value="BAS95601.1"/>
    <property type="molecule type" value="Genomic_DNA"/>
</dbReference>
<sequence>GAEEDAEGANDERALVVGVGAEEHAGGDGGEEDELHGEDAEHPAPLGLGGVGEVDGEVGDLDEESGAVDGDDEDAVGVDEG</sequence>
<dbReference type="InParanoid" id="A0A0N7KLC1"/>
<dbReference type="Proteomes" id="UP000059680">
    <property type="component" value="Chromosome 5"/>
</dbReference>
<gene>
    <name evidence="2" type="ordered locus">Os05g0588550</name>
    <name evidence="2" type="ORF">OSNPB_050588550</name>
</gene>
<dbReference type="Gramene" id="Os05t0588550-01">
    <property type="protein sequence ID" value="Os05t0588550-01"/>
    <property type="gene ID" value="Os05g0588550"/>
</dbReference>
<keyword evidence="3" id="KW-1185">Reference proteome</keyword>
<feature type="non-terminal residue" evidence="2">
    <location>
        <position position="1"/>
    </location>
</feature>
<reference evidence="3" key="1">
    <citation type="journal article" date="2005" name="Nature">
        <title>The map-based sequence of the rice genome.</title>
        <authorList>
            <consortium name="International rice genome sequencing project (IRGSP)"/>
            <person name="Matsumoto T."/>
            <person name="Wu J."/>
            <person name="Kanamori H."/>
            <person name="Katayose Y."/>
            <person name="Fujisawa M."/>
            <person name="Namiki N."/>
            <person name="Mizuno H."/>
            <person name="Yamamoto K."/>
            <person name="Antonio B.A."/>
            <person name="Baba T."/>
            <person name="Sakata K."/>
            <person name="Nagamura Y."/>
            <person name="Aoki H."/>
            <person name="Arikawa K."/>
            <person name="Arita K."/>
            <person name="Bito T."/>
            <person name="Chiden Y."/>
            <person name="Fujitsuka N."/>
            <person name="Fukunaka R."/>
            <person name="Hamada M."/>
            <person name="Harada C."/>
            <person name="Hayashi A."/>
            <person name="Hijishita S."/>
            <person name="Honda M."/>
            <person name="Hosokawa S."/>
            <person name="Ichikawa Y."/>
            <person name="Idonuma A."/>
            <person name="Iijima M."/>
            <person name="Ikeda M."/>
            <person name="Ikeno M."/>
            <person name="Ito K."/>
            <person name="Ito S."/>
            <person name="Ito T."/>
            <person name="Ito Y."/>
            <person name="Ito Y."/>
            <person name="Iwabuchi A."/>
            <person name="Kamiya K."/>
            <person name="Karasawa W."/>
            <person name="Kurita K."/>
            <person name="Katagiri S."/>
            <person name="Kikuta A."/>
            <person name="Kobayashi H."/>
            <person name="Kobayashi N."/>
            <person name="Machita K."/>
            <person name="Maehara T."/>
            <person name="Masukawa M."/>
            <person name="Mizubayashi T."/>
            <person name="Mukai Y."/>
            <person name="Nagasaki H."/>
            <person name="Nagata Y."/>
            <person name="Naito S."/>
            <person name="Nakashima M."/>
            <person name="Nakama Y."/>
            <person name="Nakamichi Y."/>
            <person name="Nakamura M."/>
            <person name="Meguro A."/>
            <person name="Negishi M."/>
            <person name="Ohta I."/>
            <person name="Ohta T."/>
            <person name="Okamoto M."/>
            <person name="Ono N."/>
            <person name="Saji S."/>
            <person name="Sakaguchi M."/>
            <person name="Sakai K."/>
            <person name="Shibata M."/>
            <person name="Shimokawa T."/>
            <person name="Song J."/>
            <person name="Takazaki Y."/>
            <person name="Terasawa K."/>
            <person name="Tsugane M."/>
            <person name="Tsuji K."/>
            <person name="Ueda S."/>
            <person name="Waki K."/>
            <person name="Yamagata H."/>
            <person name="Yamamoto M."/>
            <person name="Yamamoto S."/>
            <person name="Yamane H."/>
            <person name="Yoshiki S."/>
            <person name="Yoshihara R."/>
            <person name="Yukawa K."/>
            <person name="Zhong H."/>
            <person name="Yano M."/>
            <person name="Yuan Q."/>
            <person name="Ouyang S."/>
            <person name="Liu J."/>
            <person name="Jones K.M."/>
            <person name="Gansberger K."/>
            <person name="Moffat K."/>
            <person name="Hill J."/>
            <person name="Bera J."/>
            <person name="Fadrosh D."/>
            <person name="Jin S."/>
            <person name="Johri S."/>
            <person name="Kim M."/>
            <person name="Overton L."/>
            <person name="Reardon M."/>
            <person name="Tsitrin T."/>
            <person name="Vuong H."/>
            <person name="Weaver B."/>
            <person name="Ciecko A."/>
            <person name="Tallon L."/>
            <person name="Jackson J."/>
            <person name="Pai G."/>
            <person name="Aken S.V."/>
            <person name="Utterback T."/>
            <person name="Reidmuller S."/>
            <person name="Feldblyum T."/>
            <person name="Hsiao J."/>
            <person name="Zismann V."/>
            <person name="Iobst S."/>
            <person name="de Vazeille A.R."/>
            <person name="Buell C.R."/>
            <person name="Ying K."/>
            <person name="Li Y."/>
            <person name="Lu T."/>
            <person name="Huang Y."/>
            <person name="Zhao Q."/>
            <person name="Feng Q."/>
            <person name="Zhang L."/>
            <person name="Zhu J."/>
            <person name="Weng Q."/>
            <person name="Mu J."/>
            <person name="Lu Y."/>
            <person name="Fan D."/>
            <person name="Liu Y."/>
            <person name="Guan J."/>
            <person name="Zhang Y."/>
            <person name="Yu S."/>
            <person name="Liu X."/>
            <person name="Zhang Y."/>
            <person name="Hong G."/>
            <person name="Han B."/>
            <person name="Choisne N."/>
            <person name="Demange N."/>
            <person name="Orjeda G."/>
            <person name="Samain S."/>
            <person name="Cattolico L."/>
            <person name="Pelletier E."/>
            <person name="Couloux A."/>
            <person name="Segurens B."/>
            <person name="Wincker P."/>
            <person name="D'Hont A."/>
            <person name="Scarpelli C."/>
            <person name="Weissenbach J."/>
            <person name="Salanoubat M."/>
            <person name="Quetier F."/>
            <person name="Yu Y."/>
            <person name="Kim H.R."/>
            <person name="Rambo T."/>
            <person name="Currie J."/>
            <person name="Collura K."/>
            <person name="Luo M."/>
            <person name="Yang T."/>
            <person name="Ammiraju J.S.S."/>
            <person name="Engler F."/>
            <person name="Soderlund C."/>
            <person name="Wing R.A."/>
            <person name="Palmer L.E."/>
            <person name="de la Bastide M."/>
            <person name="Spiegel L."/>
            <person name="Nascimento L."/>
            <person name="Zutavern T."/>
            <person name="O'Shaughnessy A."/>
            <person name="Dike S."/>
            <person name="Dedhia N."/>
            <person name="Preston R."/>
            <person name="Balija V."/>
            <person name="McCombie W.R."/>
            <person name="Chow T."/>
            <person name="Chen H."/>
            <person name="Chung M."/>
            <person name="Chen C."/>
            <person name="Shaw J."/>
            <person name="Wu H."/>
            <person name="Hsiao K."/>
            <person name="Chao Y."/>
            <person name="Chu M."/>
            <person name="Cheng C."/>
            <person name="Hour A."/>
            <person name="Lee P."/>
            <person name="Lin S."/>
            <person name="Lin Y."/>
            <person name="Liou J."/>
            <person name="Liu S."/>
            <person name="Hsing Y."/>
            <person name="Raghuvanshi S."/>
            <person name="Mohanty A."/>
            <person name="Bharti A.K."/>
            <person name="Gaur A."/>
            <person name="Gupta V."/>
            <person name="Kumar D."/>
            <person name="Ravi V."/>
            <person name="Vij S."/>
            <person name="Kapur A."/>
            <person name="Khurana P."/>
            <person name="Khurana P."/>
            <person name="Khurana J.P."/>
            <person name="Tyagi A.K."/>
            <person name="Gaikwad K."/>
            <person name="Singh A."/>
            <person name="Dalal V."/>
            <person name="Srivastava S."/>
            <person name="Dixit A."/>
            <person name="Pal A.K."/>
            <person name="Ghazi I.A."/>
            <person name="Yadav M."/>
            <person name="Pandit A."/>
            <person name="Bhargava A."/>
            <person name="Sureshbabu K."/>
            <person name="Batra K."/>
            <person name="Sharma T.R."/>
            <person name="Mohapatra T."/>
            <person name="Singh N.K."/>
            <person name="Messing J."/>
            <person name="Nelson A.B."/>
            <person name="Fuks G."/>
            <person name="Kavchok S."/>
            <person name="Keizer G."/>
            <person name="Linton E."/>
            <person name="Llaca V."/>
            <person name="Song R."/>
            <person name="Tanyolac B."/>
            <person name="Young S."/>
            <person name="Ho-Il K."/>
            <person name="Hahn J.H."/>
            <person name="Sangsakoo G."/>
            <person name="Vanavichit A."/>
            <person name="de Mattos Luiz.A.T."/>
            <person name="Zimmer P.D."/>
            <person name="Malone G."/>
            <person name="Dellagostin O."/>
            <person name="de Oliveira A.C."/>
            <person name="Bevan M."/>
            <person name="Bancroft I."/>
            <person name="Minx P."/>
            <person name="Cordum H."/>
            <person name="Wilson R."/>
            <person name="Cheng Z."/>
            <person name="Jin W."/>
            <person name="Jiang J."/>
            <person name="Leong S.A."/>
            <person name="Iwama H."/>
            <person name="Gojobori T."/>
            <person name="Itoh T."/>
            <person name="Niimura Y."/>
            <person name="Fujii Y."/>
            <person name="Habara T."/>
            <person name="Sakai H."/>
            <person name="Sato Y."/>
            <person name="Wilson G."/>
            <person name="Kumar K."/>
            <person name="McCouch S."/>
            <person name="Juretic N."/>
            <person name="Hoen D."/>
            <person name="Wright S."/>
            <person name="Bruskiewich R."/>
            <person name="Bureau T."/>
            <person name="Miyao A."/>
            <person name="Hirochika H."/>
            <person name="Nishikawa T."/>
            <person name="Kadowaki K."/>
            <person name="Sugiura M."/>
            <person name="Burr B."/>
            <person name="Sasaki T."/>
        </authorList>
    </citation>
    <scope>NUCLEOTIDE SEQUENCE [LARGE SCALE GENOMIC DNA]</scope>
    <source>
        <strain evidence="3">cv. Nipponbare</strain>
    </source>
</reference>
<reference evidence="2 3" key="3">
    <citation type="journal article" date="2013" name="Rice">
        <title>Improvement of the Oryza sativa Nipponbare reference genome using next generation sequence and optical map data.</title>
        <authorList>
            <person name="Kawahara Y."/>
            <person name="de la Bastide M."/>
            <person name="Hamilton J.P."/>
            <person name="Kanamori H."/>
            <person name="McCombie W.R."/>
            <person name="Ouyang S."/>
            <person name="Schwartz D.C."/>
            <person name="Tanaka T."/>
            <person name="Wu J."/>
            <person name="Zhou S."/>
            <person name="Childs K.L."/>
            <person name="Davidson R.M."/>
            <person name="Lin H."/>
            <person name="Quesada-Ocampo L."/>
            <person name="Vaillancourt B."/>
            <person name="Sakai H."/>
            <person name="Lee S.S."/>
            <person name="Kim J."/>
            <person name="Numa H."/>
            <person name="Itoh T."/>
            <person name="Buell C.R."/>
            <person name="Matsumoto T."/>
        </authorList>
    </citation>
    <scope>NUCLEOTIDE SEQUENCE [LARGE SCALE GENOMIC DNA]</scope>
    <source>
        <strain evidence="3">cv. Nipponbare</strain>
    </source>
</reference>
<organism evidence="2 3">
    <name type="scientific">Oryza sativa subsp. japonica</name>
    <name type="common">Rice</name>
    <dbReference type="NCBI Taxonomy" id="39947"/>
    <lineage>
        <taxon>Eukaryota</taxon>
        <taxon>Viridiplantae</taxon>
        <taxon>Streptophyta</taxon>
        <taxon>Embryophyta</taxon>
        <taxon>Tracheophyta</taxon>
        <taxon>Spermatophyta</taxon>
        <taxon>Magnoliopsida</taxon>
        <taxon>Liliopsida</taxon>
        <taxon>Poales</taxon>
        <taxon>Poaceae</taxon>
        <taxon>BOP clade</taxon>
        <taxon>Oryzoideae</taxon>
        <taxon>Oryzeae</taxon>
        <taxon>Oryzinae</taxon>
        <taxon>Oryza</taxon>
        <taxon>Oryza sativa</taxon>
    </lineage>
</organism>
<dbReference type="eggNOG" id="ENOG502R5E3">
    <property type="taxonomic scope" value="Eukaryota"/>
</dbReference>
<name>A0A0N7KLC1_ORYSJ</name>
<feature type="region of interest" description="Disordered" evidence="1">
    <location>
        <begin position="1"/>
        <end position="81"/>
    </location>
</feature>
<dbReference type="PaxDb" id="39947-A0A0N7KLC1"/>
<evidence type="ECO:0000313" key="2">
    <source>
        <dbReference type="EMBL" id="BAS95601.1"/>
    </source>
</evidence>